<protein>
    <submittedName>
        <fullName evidence="2">Uncharacterized protein</fullName>
    </submittedName>
</protein>
<evidence type="ECO:0000313" key="2">
    <source>
        <dbReference type="EMBL" id="KIQ00455.1"/>
    </source>
</evidence>
<feature type="chain" id="PRO_5002224988" evidence="1">
    <location>
        <begin position="22"/>
        <end position="99"/>
    </location>
</feature>
<gene>
    <name evidence="2" type="ORF">RU08_11010</name>
</gene>
<name>A0A0D0J4F3_9PSED</name>
<dbReference type="OrthoDB" id="6902207at2"/>
<comment type="caution">
    <text evidence="2">The sequence shown here is derived from an EMBL/GenBank/DDBJ whole genome shotgun (WGS) entry which is preliminary data.</text>
</comment>
<sequence length="99" mass="10650">MSYRHLIALFAPLAFALPAVAAEPWSPEAKSTFVQECVKGAQSGHSQEKLTAFCDCAATKVSEEFSEAEMAEMSKQVPPDAALQQRLVTASSSCNTKLQ</sequence>
<dbReference type="Proteomes" id="UP000032068">
    <property type="component" value="Unassembled WGS sequence"/>
</dbReference>
<dbReference type="RefSeq" id="WP_042553860.1">
    <property type="nucleotide sequence ID" value="NZ_JXQW01000027.1"/>
</dbReference>
<dbReference type="EMBL" id="JXQW01000027">
    <property type="protein sequence ID" value="KIQ00455.1"/>
    <property type="molecule type" value="Genomic_DNA"/>
</dbReference>
<dbReference type="AlphaFoldDB" id="A0A0D0J4F3"/>
<reference evidence="2 3" key="1">
    <citation type="submission" date="2014-12" db="EMBL/GenBank/DDBJ databases">
        <title>16Stimator: statistical estimation of ribosomal gene copy numbers from draft genome assemblies.</title>
        <authorList>
            <person name="Perisin M.A."/>
            <person name="Vetter M."/>
            <person name="Gilbert J.A."/>
            <person name="Bergelson J."/>
        </authorList>
    </citation>
    <scope>NUCLEOTIDE SEQUENCE [LARGE SCALE GENOMIC DNA]</scope>
    <source>
        <strain evidence="2 3">MEJ086</strain>
    </source>
</reference>
<feature type="signal peptide" evidence="1">
    <location>
        <begin position="1"/>
        <end position="21"/>
    </location>
</feature>
<accession>A0A0D0J4F3</accession>
<proteinExistence type="predicted"/>
<organism evidence="2 3">
    <name type="scientific">Pseudomonas fulva</name>
    <dbReference type="NCBI Taxonomy" id="47880"/>
    <lineage>
        <taxon>Bacteria</taxon>
        <taxon>Pseudomonadati</taxon>
        <taxon>Pseudomonadota</taxon>
        <taxon>Gammaproteobacteria</taxon>
        <taxon>Pseudomonadales</taxon>
        <taxon>Pseudomonadaceae</taxon>
        <taxon>Pseudomonas</taxon>
    </lineage>
</organism>
<evidence type="ECO:0000313" key="3">
    <source>
        <dbReference type="Proteomes" id="UP000032068"/>
    </source>
</evidence>
<evidence type="ECO:0000256" key="1">
    <source>
        <dbReference type="SAM" id="SignalP"/>
    </source>
</evidence>
<keyword evidence="1" id="KW-0732">Signal</keyword>